<evidence type="ECO:0000259" key="1">
    <source>
        <dbReference type="PROSITE" id="PS51819"/>
    </source>
</evidence>
<gene>
    <name evidence="2" type="ORF">ACETIH_16400</name>
</gene>
<dbReference type="PANTHER" id="PTHR43279">
    <property type="entry name" value="CATECHOL-2,3-DIOXYGENASE"/>
    <property type="match status" value="1"/>
</dbReference>
<dbReference type="RefSeq" id="WP_377030247.1">
    <property type="nucleotide sequence ID" value="NZ_JBHOMY010000046.1"/>
</dbReference>
<dbReference type="Gene3D" id="3.10.180.10">
    <property type="entry name" value="2,3-Dihydroxybiphenyl 1,2-Dioxygenase, domain 1"/>
    <property type="match status" value="2"/>
</dbReference>
<dbReference type="Proteomes" id="UP001593940">
    <property type="component" value="Unassembled WGS sequence"/>
</dbReference>
<dbReference type="InterPro" id="IPR037523">
    <property type="entry name" value="VOC_core"/>
</dbReference>
<dbReference type="PANTHER" id="PTHR43279:SF1">
    <property type="entry name" value="CATECHOL-2,3-DIOXYGENASE"/>
    <property type="match status" value="1"/>
</dbReference>
<name>A0ABV6YAH5_9HYPH</name>
<evidence type="ECO:0000313" key="3">
    <source>
        <dbReference type="Proteomes" id="UP001593940"/>
    </source>
</evidence>
<dbReference type="InterPro" id="IPR004360">
    <property type="entry name" value="Glyas_Fos-R_dOase_dom"/>
</dbReference>
<dbReference type="PROSITE" id="PS51819">
    <property type="entry name" value="VOC"/>
    <property type="match status" value="2"/>
</dbReference>
<dbReference type="InterPro" id="IPR029068">
    <property type="entry name" value="Glyas_Bleomycin-R_OHBP_Dase"/>
</dbReference>
<reference evidence="2 3" key="1">
    <citation type="submission" date="2024-09" db="EMBL/GenBank/DDBJ databases">
        <title>Nodulacao em especies de Leguminosae Basais da Amazonia e Caracterizacao dos Rizobios e Bacterias Associadas aos Nodulos.</title>
        <authorList>
            <person name="Jambeiro I.C.A."/>
            <person name="Lopes I.S."/>
            <person name="Aguiar E.R.G.R."/>
            <person name="Santos A.F.J."/>
            <person name="Dos Santos J.M.F."/>
            <person name="Gross E."/>
        </authorList>
    </citation>
    <scope>NUCLEOTIDE SEQUENCE [LARGE SCALE GENOMIC DNA]</scope>
    <source>
        <strain evidence="2 3">BRUESC1165</strain>
    </source>
</reference>
<feature type="domain" description="VOC" evidence="1">
    <location>
        <begin position="8"/>
        <end position="122"/>
    </location>
</feature>
<keyword evidence="3" id="KW-1185">Reference proteome</keyword>
<protein>
    <submittedName>
        <fullName evidence="2">VOC family protein</fullName>
    </submittedName>
</protein>
<proteinExistence type="predicted"/>
<dbReference type="SUPFAM" id="SSF54593">
    <property type="entry name" value="Glyoxalase/Bleomycin resistance protein/Dihydroxybiphenyl dioxygenase"/>
    <property type="match status" value="1"/>
</dbReference>
<organism evidence="2 3">
    <name type="scientific">Microvirga arabica</name>
    <dbReference type="NCBI Taxonomy" id="1128671"/>
    <lineage>
        <taxon>Bacteria</taxon>
        <taxon>Pseudomonadati</taxon>
        <taxon>Pseudomonadota</taxon>
        <taxon>Alphaproteobacteria</taxon>
        <taxon>Hyphomicrobiales</taxon>
        <taxon>Methylobacteriaceae</taxon>
        <taxon>Microvirga</taxon>
    </lineage>
</organism>
<accession>A0ABV6YAH5</accession>
<feature type="domain" description="VOC" evidence="1">
    <location>
        <begin position="138"/>
        <end position="250"/>
    </location>
</feature>
<evidence type="ECO:0000313" key="2">
    <source>
        <dbReference type="EMBL" id="MFC1458247.1"/>
    </source>
</evidence>
<sequence length="305" mass="33318">MTSFPVTALRSVDIGTPDLALSERFYTSVWGLDVVTRTADAVYLRASGTDHHVLALHSSDRPEILSVTFRTASAEDLAAIAENVVQHGAQVLSGPCPNGSLDGGMMLTIREPQGGILRFVHGDQQHPSGEEITDRPFRLAHVNLNSTDVDAEATFYEKALGFRLTDRSKMMAFLRCNSDHHAVVLADAKVNGLNHIAFLVPDWESVMRASGRMIDAGYPIGWGVGRHGPGDNVFAYFIDPIGFVIEYTAEVLQVDDTYRVRGPDEWVWPPGRTDHWGIAPPKADHVKAAQTAITYAACAPIQNSQ</sequence>
<comment type="caution">
    <text evidence="2">The sequence shown here is derived from an EMBL/GenBank/DDBJ whole genome shotgun (WGS) entry which is preliminary data.</text>
</comment>
<dbReference type="EMBL" id="JBHOMY010000046">
    <property type="protein sequence ID" value="MFC1458247.1"/>
    <property type="molecule type" value="Genomic_DNA"/>
</dbReference>
<dbReference type="Pfam" id="PF00903">
    <property type="entry name" value="Glyoxalase"/>
    <property type="match status" value="2"/>
</dbReference>